<evidence type="ECO:0000313" key="2">
    <source>
        <dbReference type="Proteomes" id="UP000270094"/>
    </source>
</evidence>
<sequence>MRMTEDIEDDTLQYLLWGTRKYLRSIYNLKEGQMASFDGQSIISSLGDTKIAL</sequence>
<dbReference type="Proteomes" id="UP000270094">
    <property type="component" value="Unassembled WGS sequence"/>
</dbReference>
<protein>
    <submittedName>
        <fullName evidence="1">Uncharacterized protein</fullName>
    </submittedName>
</protein>
<name>A0A3P7KFK1_STRVU</name>
<dbReference type="EMBL" id="UYYB01003201">
    <property type="protein sequence ID" value="VDM66582.1"/>
    <property type="molecule type" value="Genomic_DNA"/>
</dbReference>
<gene>
    <name evidence="1" type="ORF">SVUK_LOCUS1580</name>
</gene>
<evidence type="ECO:0000313" key="1">
    <source>
        <dbReference type="EMBL" id="VDM66582.1"/>
    </source>
</evidence>
<organism evidence="1 2">
    <name type="scientific">Strongylus vulgaris</name>
    <name type="common">Blood worm</name>
    <dbReference type="NCBI Taxonomy" id="40348"/>
    <lineage>
        <taxon>Eukaryota</taxon>
        <taxon>Metazoa</taxon>
        <taxon>Ecdysozoa</taxon>
        <taxon>Nematoda</taxon>
        <taxon>Chromadorea</taxon>
        <taxon>Rhabditida</taxon>
        <taxon>Rhabditina</taxon>
        <taxon>Rhabditomorpha</taxon>
        <taxon>Strongyloidea</taxon>
        <taxon>Strongylidae</taxon>
        <taxon>Strongylus</taxon>
    </lineage>
</organism>
<dbReference type="OrthoDB" id="5875288at2759"/>
<proteinExistence type="predicted"/>
<keyword evidence="2" id="KW-1185">Reference proteome</keyword>
<dbReference type="AlphaFoldDB" id="A0A3P7KFK1"/>
<accession>A0A3P7KFK1</accession>
<reference evidence="1 2" key="1">
    <citation type="submission" date="2018-11" db="EMBL/GenBank/DDBJ databases">
        <authorList>
            <consortium name="Pathogen Informatics"/>
        </authorList>
    </citation>
    <scope>NUCLEOTIDE SEQUENCE [LARGE SCALE GENOMIC DNA]</scope>
</reference>